<protein>
    <recommendedName>
        <fullName evidence="6">Inhibitor I9 domain-containing protein</fullName>
    </recommendedName>
</protein>
<evidence type="ECO:0000256" key="1">
    <source>
        <dbReference type="ARBA" id="ARBA00022690"/>
    </source>
</evidence>
<dbReference type="InterPro" id="IPR010259">
    <property type="entry name" value="S8pro/Inhibitor_I9"/>
</dbReference>
<keyword evidence="8" id="KW-1185">Reference proteome</keyword>
<evidence type="ECO:0000313" key="8">
    <source>
        <dbReference type="Proteomes" id="UP001338582"/>
    </source>
</evidence>
<comment type="function">
    <text evidence="4">Cytosolic inhibitor of vacuolar proteinase B (yscB), probably regulating protease B activity during limited proteolysis. PBI2 is a component of the LMA1 complex, which is involved in the facilitation of vesicle fusion such as homotypic vacuole and ER-derived COPII vesicle fusion with the Golgi.</text>
</comment>
<accession>A0AAX4HD98</accession>
<dbReference type="EMBL" id="CP138897">
    <property type="protein sequence ID" value="WPK25842.1"/>
    <property type="molecule type" value="Genomic_DNA"/>
</dbReference>
<feature type="domain" description="Inhibitor I9" evidence="6">
    <location>
        <begin position="5"/>
        <end position="73"/>
    </location>
</feature>
<dbReference type="GO" id="GO:0004867">
    <property type="term" value="F:serine-type endopeptidase inhibitor activity"/>
    <property type="evidence" value="ECO:0007669"/>
    <property type="project" value="UniProtKB-KW"/>
</dbReference>
<dbReference type="Pfam" id="PF05922">
    <property type="entry name" value="Inhibitor_I9"/>
    <property type="match status" value="1"/>
</dbReference>
<dbReference type="RefSeq" id="XP_062878224.1">
    <property type="nucleotide sequence ID" value="XM_063022154.1"/>
</dbReference>
<evidence type="ECO:0000313" key="7">
    <source>
        <dbReference type="EMBL" id="WPK25842.1"/>
    </source>
</evidence>
<evidence type="ECO:0000259" key="6">
    <source>
        <dbReference type="Pfam" id="PF05922"/>
    </source>
</evidence>
<name>A0AAX4HD98_9ASCO</name>
<dbReference type="PANTHER" id="PTHR28288">
    <property type="entry name" value="PROTEASE B INHIBITOR 2"/>
    <property type="match status" value="1"/>
</dbReference>
<proteinExistence type="inferred from homology"/>
<comment type="subunit">
    <text evidence="5">Part of the heterodimeric LMA1 complex together with the thioredoxin II/TRX2. LMA1 binds to the ATPase SEC18.</text>
</comment>
<dbReference type="KEGG" id="asau:88174239"/>
<dbReference type="SUPFAM" id="SSF54897">
    <property type="entry name" value="Protease propeptides/inhibitors"/>
    <property type="match status" value="1"/>
</dbReference>
<evidence type="ECO:0000256" key="2">
    <source>
        <dbReference type="ARBA" id="ARBA00022900"/>
    </source>
</evidence>
<evidence type="ECO:0000256" key="3">
    <source>
        <dbReference type="ARBA" id="ARBA00038069"/>
    </source>
</evidence>
<keyword evidence="1" id="KW-0646">Protease inhibitor</keyword>
<dbReference type="InterPro" id="IPR052471">
    <property type="entry name" value="PBI_I9"/>
</dbReference>
<comment type="similarity">
    <text evidence="3">Belongs to the protease inhibitor I9 family.</text>
</comment>
<dbReference type="InterPro" id="IPR037045">
    <property type="entry name" value="S8pro/Inhibitor_I9_sf"/>
</dbReference>
<dbReference type="GO" id="GO:0042144">
    <property type="term" value="P:vacuole fusion, non-autophagic"/>
    <property type="evidence" value="ECO:0007669"/>
    <property type="project" value="TreeGrafter"/>
</dbReference>
<dbReference type="AlphaFoldDB" id="A0AAX4HD98"/>
<dbReference type="FunFam" id="3.30.70.80:FF:000005">
    <property type="entry name" value="Proteinase inhibitor I2B"/>
    <property type="match status" value="1"/>
</dbReference>
<evidence type="ECO:0000256" key="4">
    <source>
        <dbReference type="ARBA" id="ARBA00054668"/>
    </source>
</evidence>
<sequence length="73" mass="8121">MSDKTYLVTLKDHATDQDTNTIKLKIDELGGKVVDDLSFIKGFAVKLPESAANFVKSHNLVSTIEEDKEVKIQ</sequence>
<gene>
    <name evidence="7" type="ORF">PUMCH_003175</name>
</gene>
<dbReference type="PANTHER" id="PTHR28288:SF2">
    <property type="entry name" value="PROTEASE B INHIBITOR 2"/>
    <property type="match status" value="1"/>
</dbReference>
<organism evidence="7 8">
    <name type="scientific">Australozyma saopauloensis</name>
    <dbReference type="NCBI Taxonomy" id="291208"/>
    <lineage>
        <taxon>Eukaryota</taxon>
        <taxon>Fungi</taxon>
        <taxon>Dikarya</taxon>
        <taxon>Ascomycota</taxon>
        <taxon>Saccharomycotina</taxon>
        <taxon>Pichiomycetes</taxon>
        <taxon>Metschnikowiaceae</taxon>
        <taxon>Australozyma</taxon>
    </lineage>
</organism>
<reference evidence="7 8" key="1">
    <citation type="submission" date="2023-10" db="EMBL/GenBank/DDBJ databases">
        <title>Draft Genome Sequence of Candida saopaulonensis from a very Premature Infant with Sepsis.</title>
        <authorList>
            <person name="Ning Y."/>
            <person name="Dai R."/>
            <person name="Xiao M."/>
            <person name="Xu Y."/>
            <person name="Yan Q."/>
            <person name="Zhang L."/>
        </authorList>
    </citation>
    <scope>NUCLEOTIDE SEQUENCE [LARGE SCALE GENOMIC DNA]</scope>
    <source>
        <strain evidence="7 8">19XY460</strain>
    </source>
</reference>
<keyword evidence="2" id="KW-0722">Serine protease inhibitor</keyword>
<evidence type="ECO:0000256" key="5">
    <source>
        <dbReference type="ARBA" id="ARBA00062658"/>
    </source>
</evidence>
<dbReference type="Proteomes" id="UP001338582">
    <property type="component" value="Chromosome 4"/>
</dbReference>
<dbReference type="GeneID" id="88174239"/>
<dbReference type="Gene3D" id="3.30.70.80">
    <property type="entry name" value="Peptidase S8 propeptide/proteinase inhibitor I9"/>
    <property type="match status" value="1"/>
</dbReference>